<name>A0A951QCR0_9CYAN</name>
<gene>
    <name evidence="1" type="ORF">KME15_15300</name>
</gene>
<protein>
    <submittedName>
        <fullName evidence="1">Uncharacterized protein</fullName>
    </submittedName>
</protein>
<dbReference type="AlphaFoldDB" id="A0A951QCR0"/>
<accession>A0A951QCR0</accession>
<evidence type="ECO:0000313" key="1">
    <source>
        <dbReference type="EMBL" id="MBW4660040.1"/>
    </source>
</evidence>
<dbReference type="Proteomes" id="UP000757435">
    <property type="component" value="Unassembled WGS sequence"/>
</dbReference>
<organism evidence="1 2">
    <name type="scientific">Drouetiella hepatica Uher 2000/2452</name>
    <dbReference type="NCBI Taxonomy" id="904376"/>
    <lineage>
        <taxon>Bacteria</taxon>
        <taxon>Bacillati</taxon>
        <taxon>Cyanobacteriota</taxon>
        <taxon>Cyanophyceae</taxon>
        <taxon>Oculatellales</taxon>
        <taxon>Oculatellaceae</taxon>
        <taxon>Drouetiella</taxon>
    </lineage>
</organism>
<sequence>MQRLFEDHDVNTLCQQIKQLDRNRAFYTFIHSQLDRRAAQDEIEKLWAGKDLNGAYLASTVRHIFAHGQLTPHANQSQPKAVNRICNAIADFLLKIIDTEFSKRLDQAD</sequence>
<dbReference type="EMBL" id="JAHHHD010000017">
    <property type="protein sequence ID" value="MBW4660040.1"/>
    <property type="molecule type" value="Genomic_DNA"/>
</dbReference>
<reference evidence="1" key="2">
    <citation type="journal article" date="2022" name="Microbiol. Resour. Announc.">
        <title>Metagenome Sequencing to Explore Phylogenomics of Terrestrial Cyanobacteria.</title>
        <authorList>
            <person name="Ward R.D."/>
            <person name="Stajich J.E."/>
            <person name="Johansen J.R."/>
            <person name="Huntemann M."/>
            <person name="Clum A."/>
            <person name="Foster B."/>
            <person name="Foster B."/>
            <person name="Roux S."/>
            <person name="Palaniappan K."/>
            <person name="Varghese N."/>
            <person name="Mukherjee S."/>
            <person name="Reddy T.B.K."/>
            <person name="Daum C."/>
            <person name="Copeland A."/>
            <person name="Chen I.A."/>
            <person name="Ivanova N.N."/>
            <person name="Kyrpides N.C."/>
            <person name="Shapiro N."/>
            <person name="Eloe-Fadrosh E.A."/>
            <person name="Pietrasiak N."/>
        </authorList>
    </citation>
    <scope>NUCLEOTIDE SEQUENCE</scope>
    <source>
        <strain evidence="1">UHER 2000/2452</strain>
    </source>
</reference>
<comment type="caution">
    <text evidence="1">The sequence shown here is derived from an EMBL/GenBank/DDBJ whole genome shotgun (WGS) entry which is preliminary data.</text>
</comment>
<reference evidence="1" key="1">
    <citation type="submission" date="2021-05" db="EMBL/GenBank/DDBJ databases">
        <authorList>
            <person name="Pietrasiak N."/>
            <person name="Ward R."/>
            <person name="Stajich J.E."/>
            <person name="Kurbessoian T."/>
        </authorList>
    </citation>
    <scope>NUCLEOTIDE SEQUENCE</scope>
    <source>
        <strain evidence="1">UHER 2000/2452</strain>
    </source>
</reference>
<proteinExistence type="predicted"/>
<evidence type="ECO:0000313" key="2">
    <source>
        <dbReference type="Proteomes" id="UP000757435"/>
    </source>
</evidence>